<evidence type="ECO:0000313" key="4">
    <source>
        <dbReference type="Proteomes" id="UP001524587"/>
    </source>
</evidence>
<dbReference type="EMBL" id="JAMSKV010000003">
    <property type="protein sequence ID" value="MCQ8277846.1"/>
    <property type="molecule type" value="Genomic_DNA"/>
</dbReference>
<dbReference type="RefSeq" id="WP_422863307.1">
    <property type="nucleotide sequence ID" value="NZ_JAMSKV010000003.1"/>
</dbReference>
<dbReference type="InterPro" id="IPR050400">
    <property type="entry name" value="Bact_Cytoskel_RodZ"/>
</dbReference>
<feature type="region of interest" description="Disordered" evidence="1">
    <location>
        <begin position="360"/>
        <end position="432"/>
    </location>
</feature>
<feature type="compositionally biased region" description="Low complexity" evidence="1">
    <location>
        <begin position="213"/>
        <end position="228"/>
    </location>
</feature>
<accession>A0ABT1W6R1</accession>
<dbReference type="Pfam" id="PF13413">
    <property type="entry name" value="HTH_25"/>
    <property type="match status" value="1"/>
</dbReference>
<sequence length="432" mass="43315">MASGGDQTGTEIPTDISRLPVGDALRTRREQLGWTLPDVAAWLRIRQSYLEALEAGQPGKIPGGAYAMAFLRTYSGALGLDADDMLRRFRGETKEVTRKPELSFPVPVPERGVPAGAIVLLGVVMVVGAYVGWYELGGRSTHEAHSVPPVPEALSPYVNSNGRGPSPQVATVMPGPGQVPSPLPPAATGTPADAAAQKPAANPETAGVAADMPKVAPSPAPGSAAQSSNGVASDATRPGAAPASVPTTGLSSGAATSTPAPTPAASDGADPSTVTLNAISNSWVQVRQPGGKVIYDHVMQAGEHWSVPADAGAVVLNTGNAGGLTVSAGGVTSPVLGRVGGVRRGIPLTVEAVKSGEIASGADKSAKPAAPDAASSSGATGSVTATPAGGSVDSVRTAPHAGPVQHRPAQPPAEDETERLNQAQLKQSVPPQ</sequence>
<dbReference type="InterPro" id="IPR025194">
    <property type="entry name" value="RodZ-like_C"/>
</dbReference>
<organism evidence="3 4">
    <name type="scientific">Endosaccharibacter trunci</name>
    <dbReference type="NCBI Taxonomy" id="2812733"/>
    <lineage>
        <taxon>Bacteria</taxon>
        <taxon>Pseudomonadati</taxon>
        <taxon>Pseudomonadota</taxon>
        <taxon>Alphaproteobacteria</taxon>
        <taxon>Acetobacterales</taxon>
        <taxon>Acetobacteraceae</taxon>
        <taxon>Endosaccharibacter</taxon>
    </lineage>
</organism>
<evidence type="ECO:0000313" key="3">
    <source>
        <dbReference type="EMBL" id="MCQ8277846.1"/>
    </source>
</evidence>
<evidence type="ECO:0000259" key="2">
    <source>
        <dbReference type="Pfam" id="PF13464"/>
    </source>
</evidence>
<feature type="domain" description="Cytoskeleton protein RodZ-like C-terminal" evidence="2">
    <location>
        <begin position="275"/>
        <end position="344"/>
    </location>
</feature>
<dbReference type="PANTHER" id="PTHR34475">
    <property type="match status" value="1"/>
</dbReference>
<dbReference type="PANTHER" id="PTHR34475:SF1">
    <property type="entry name" value="CYTOSKELETON PROTEIN RODZ"/>
    <property type="match status" value="1"/>
</dbReference>
<dbReference type="Proteomes" id="UP001524587">
    <property type="component" value="Unassembled WGS sequence"/>
</dbReference>
<feature type="compositionally biased region" description="Low complexity" evidence="1">
    <location>
        <begin position="360"/>
        <end position="391"/>
    </location>
</feature>
<reference evidence="3 4" key="1">
    <citation type="submission" date="2022-06" db="EMBL/GenBank/DDBJ databases">
        <title>Endosaccharibacter gen. nov., sp. nov., endophytic bacteria isolated from sugarcane.</title>
        <authorList>
            <person name="Pitiwittayakul N."/>
            <person name="Yukphan P."/>
            <person name="Charoenyingcharoen P."/>
            <person name="Tanasupawat S."/>
        </authorList>
    </citation>
    <scope>NUCLEOTIDE SEQUENCE [LARGE SCALE GENOMIC DNA]</scope>
    <source>
        <strain evidence="3 4">KSS8</strain>
    </source>
</reference>
<dbReference type="Gene3D" id="1.10.260.40">
    <property type="entry name" value="lambda repressor-like DNA-binding domains"/>
    <property type="match status" value="1"/>
</dbReference>
<feature type="compositionally biased region" description="Low complexity" evidence="1">
    <location>
        <begin position="186"/>
        <end position="206"/>
    </location>
</feature>
<keyword evidence="4" id="KW-1185">Reference proteome</keyword>
<feature type="compositionally biased region" description="Polar residues" evidence="1">
    <location>
        <begin position="420"/>
        <end position="432"/>
    </location>
</feature>
<dbReference type="InterPro" id="IPR010982">
    <property type="entry name" value="Lambda_DNA-bd_dom_sf"/>
</dbReference>
<gene>
    <name evidence="3" type="ORF">NFI95_05230</name>
</gene>
<dbReference type="SUPFAM" id="SSF47413">
    <property type="entry name" value="lambda repressor-like DNA-binding domains"/>
    <property type="match status" value="1"/>
</dbReference>
<comment type="caution">
    <text evidence="3">The sequence shown here is derived from an EMBL/GenBank/DDBJ whole genome shotgun (WGS) entry which is preliminary data.</text>
</comment>
<dbReference type="Pfam" id="PF13464">
    <property type="entry name" value="RodZ_C"/>
    <property type="match status" value="1"/>
</dbReference>
<dbReference type="CDD" id="cd00093">
    <property type="entry name" value="HTH_XRE"/>
    <property type="match status" value="1"/>
</dbReference>
<feature type="compositionally biased region" description="Low complexity" evidence="1">
    <location>
        <begin position="246"/>
        <end position="272"/>
    </location>
</feature>
<evidence type="ECO:0000256" key="1">
    <source>
        <dbReference type="SAM" id="MobiDB-lite"/>
    </source>
</evidence>
<dbReference type="InterPro" id="IPR001387">
    <property type="entry name" value="Cro/C1-type_HTH"/>
</dbReference>
<proteinExistence type="predicted"/>
<name>A0ABT1W6R1_9PROT</name>
<feature type="region of interest" description="Disordered" evidence="1">
    <location>
        <begin position="155"/>
        <end position="272"/>
    </location>
</feature>
<protein>
    <submittedName>
        <fullName evidence="3">DUF4115 domain-containing protein</fullName>
    </submittedName>
</protein>